<protein>
    <submittedName>
        <fullName evidence="3">Uncharacterized protein</fullName>
    </submittedName>
</protein>
<evidence type="ECO:0000313" key="3">
    <source>
        <dbReference type="EMBL" id="MBB5955868.1"/>
    </source>
</evidence>
<proteinExistence type="predicted"/>
<keyword evidence="2" id="KW-0472">Membrane</keyword>
<feature type="region of interest" description="Disordered" evidence="1">
    <location>
        <begin position="13"/>
        <end position="33"/>
    </location>
</feature>
<sequence length="313" mass="32572">MNEHELKNALQDAMVASSPPPSMSPEAAVEAGRAANRRRRATLGGAVAGLAVVAIAVGAVLVPQFTGGAGGGAVIDAGGQSSGSPTPSSISPTPPAVTPTGNPSATGSVVPMNETGPEWPNGQTDRTQTSGPRADKSVRMLNDLVSALPQGYQAVDKQPVDQRFTGNLRHTQSQFSDYYDGRKEVWEYLAATPVARKGDSSAIGKLWIQVTTKGGELGSISSPCDATERAWAIQGTCEVLDVGGRKVGFITADAGGDRPDLDQLVIYKHDDGTVVMVGQAQGFVRSGHPALDALPFTRDQLVAQATDAKYHLD</sequence>
<dbReference type="EMBL" id="JACHJN010000003">
    <property type="protein sequence ID" value="MBB5955868.1"/>
    <property type="molecule type" value="Genomic_DNA"/>
</dbReference>
<evidence type="ECO:0000313" key="4">
    <source>
        <dbReference type="Proteomes" id="UP000547510"/>
    </source>
</evidence>
<dbReference type="RefSeq" id="WP_184690671.1">
    <property type="nucleotide sequence ID" value="NZ_JACHJN010000003.1"/>
</dbReference>
<reference evidence="3 4" key="1">
    <citation type="submission" date="2020-08" db="EMBL/GenBank/DDBJ databases">
        <title>Genomic Encyclopedia of Type Strains, Phase III (KMG-III): the genomes of soil and plant-associated and newly described type strains.</title>
        <authorList>
            <person name="Whitman W."/>
        </authorList>
    </citation>
    <scope>NUCLEOTIDE SEQUENCE [LARGE SCALE GENOMIC DNA]</scope>
    <source>
        <strain evidence="3 4">CECT 8640</strain>
    </source>
</reference>
<feature type="compositionally biased region" description="Low complexity" evidence="1">
    <location>
        <begin position="76"/>
        <end position="91"/>
    </location>
</feature>
<keyword evidence="4" id="KW-1185">Reference proteome</keyword>
<dbReference type="Proteomes" id="UP000547510">
    <property type="component" value="Unassembled WGS sequence"/>
</dbReference>
<gene>
    <name evidence="3" type="ORF">FHS29_002449</name>
</gene>
<evidence type="ECO:0000256" key="1">
    <source>
        <dbReference type="SAM" id="MobiDB-lite"/>
    </source>
</evidence>
<evidence type="ECO:0000256" key="2">
    <source>
        <dbReference type="SAM" id="Phobius"/>
    </source>
</evidence>
<name>A0A841CI48_9PSEU</name>
<feature type="compositionally biased region" description="Low complexity" evidence="1">
    <location>
        <begin position="24"/>
        <end position="33"/>
    </location>
</feature>
<organism evidence="3 4">
    <name type="scientific">Saccharothrix tamanrassetensis</name>
    <dbReference type="NCBI Taxonomy" id="1051531"/>
    <lineage>
        <taxon>Bacteria</taxon>
        <taxon>Bacillati</taxon>
        <taxon>Actinomycetota</taxon>
        <taxon>Actinomycetes</taxon>
        <taxon>Pseudonocardiales</taxon>
        <taxon>Pseudonocardiaceae</taxon>
        <taxon>Saccharothrix</taxon>
    </lineage>
</organism>
<feature type="region of interest" description="Disordered" evidence="1">
    <location>
        <begin position="76"/>
        <end position="134"/>
    </location>
</feature>
<keyword evidence="2" id="KW-1133">Transmembrane helix</keyword>
<keyword evidence="2" id="KW-0812">Transmembrane</keyword>
<accession>A0A841CI48</accession>
<feature type="compositionally biased region" description="Polar residues" evidence="1">
    <location>
        <begin position="121"/>
        <end position="131"/>
    </location>
</feature>
<dbReference type="AlphaFoldDB" id="A0A841CI48"/>
<feature type="transmembrane region" description="Helical" evidence="2">
    <location>
        <begin position="43"/>
        <end position="62"/>
    </location>
</feature>
<comment type="caution">
    <text evidence="3">The sequence shown here is derived from an EMBL/GenBank/DDBJ whole genome shotgun (WGS) entry which is preliminary data.</text>
</comment>